<dbReference type="Proteomes" id="UP000054565">
    <property type="component" value="Unassembled WGS sequence"/>
</dbReference>
<dbReference type="CDD" id="cd17003">
    <property type="entry name" value="CID_Rtt103"/>
    <property type="match status" value="1"/>
</dbReference>
<dbReference type="Pfam" id="PF04818">
    <property type="entry name" value="CID"/>
    <property type="match status" value="1"/>
</dbReference>
<name>A0A0J6YMW3_COCIT</name>
<feature type="region of interest" description="Disordered" evidence="1">
    <location>
        <begin position="251"/>
        <end position="270"/>
    </location>
</feature>
<dbReference type="InterPro" id="IPR008942">
    <property type="entry name" value="ENTH_VHS"/>
</dbReference>
<dbReference type="SUPFAM" id="SSF48464">
    <property type="entry name" value="ENTH/VHS domain"/>
    <property type="match status" value="1"/>
</dbReference>
<feature type="domain" description="CID" evidence="2">
    <location>
        <begin position="1"/>
        <end position="133"/>
    </location>
</feature>
<evidence type="ECO:0000313" key="4">
    <source>
        <dbReference type="Proteomes" id="UP000054565"/>
    </source>
</evidence>
<gene>
    <name evidence="3" type="ORF">CIRG_09229</name>
</gene>
<dbReference type="GO" id="GO:0031124">
    <property type="term" value="P:mRNA 3'-end processing"/>
    <property type="evidence" value="ECO:0007669"/>
    <property type="project" value="InterPro"/>
</dbReference>
<dbReference type="Gene3D" id="1.25.40.90">
    <property type="match status" value="1"/>
</dbReference>
<dbReference type="PANTHER" id="PTHR12460">
    <property type="entry name" value="CYCLIN-DEPENDENT KINASE INHIBITOR-RELATED PROTEIN"/>
    <property type="match status" value="1"/>
</dbReference>
<proteinExistence type="predicted"/>
<organism evidence="3 4">
    <name type="scientific">Coccidioides immitis RMSCC 2394</name>
    <dbReference type="NCBI Taxonomy" id="404692"/>
    <lineage>
        <taxon>Eukaryota</taxon>
        <taxon>Fungi</taxon>
        <taxon>Dikarya</taxon>
        <taxon>Ascomycota</taxon>
        <taxon>Pezizomycotina</taxon>
        <taxon>Eurotiomycetes</taxon>
        <taxon>Eurotiomycetidae</taxon>
        <taxon>Onygenales</taxon>
        <taxon>Onygenaceae</taxon>
        <taxon>Coccidioides</taxon>
    </lineage>
</organism>
<dbReference type="SMART" id="SM00582">
    <property type="entry name" value="RPR"/>
    <property type="match status" value="1"/>
</dbReference>
<dbReference type="STRING" id="404692.A0A0J6YMW3"/>
<protein>
    <submittedName>
        <fullName evidence="3">DUF618 domain containing protein</fullName>
    </submittedName>
</protein>
<dbReference type="PANTHER" id="PTHR12460:SF0">
    <property type="entry name" value="CID DOMAIN-CONTAINING PROTEIN-RELATED"/>
    <property type="match status" value="1"/>
</dbReference>
<sequence>MAYTDDAVKAKLSALNETQESIVTVAQWVMFHRRHADRTAQLWLEKLRETNASKRLNLIYLANEVAQQSKARRKEDFLIAFSPIIADATATAFKGAPNEIQQKLRRVVEVWRQRRIFEAPIQDAIEARVEEVDKSRASGKKQLLGGSLFSSSTGSLPPELQPLAPLQIAVSKATVSSNTAVSSANVEYDKMNDPTATIPTPPVHAARLSQLLKSLASAESSVSEIIKSRQSLIEGLEKLLDTNRSALAAEKAQHEKISAQKAETEDKKREVEDAIMRGLAAEGTQGNGDGSWMGPAQSSGDNEPEAPAVEELTPPPVEALTPVGSPKLNPIPEAGNDHGEGQQQAEQPPFLPIGGLPAQVTGQDLSQLPAVNLPLVTNHPPTGHEPPANGSSSKKRKVTHTGDDFAATFEGGDAMADLDADVAELLRQESNKY</sequence>
<dbReference type="AlphaFoldDB" id="A0A0J6YMW3"/>
<dbReference type="InterPro" id="IPR006569">
    <property type="entry name" value="CID_dom"/>
</dbReference>
<dbReference type="GO" id="GO:0099122">
    <property type="term" value="F:RNA polymerase II C-terminal domain binding"/>
    <property type="evidence" value="ECO:0007669"/>
    <property type="project" value="InterPro"/>
</dbReference>
<dbReference type="FunFam" id="1.25.40.90:FF:000030">
    <property type="entry name" value="DUF618 domain protein"/>
    <property type="match status" value="1"/>
</dbReference>
<evidence type="ECO:0000256" key="1">
    <source>
        <dbReference type="SAM" id="MobiDB-lite"/>
    </source>
</evidence>
<reference evidence="4" key="1">
    <citation type="journal article" date="2010" name="Genome Res.">
        <title>Population genomic sequencing of Coccidioides fungi reveals recent hybridization and transposon control.</title>
        <authorList>
            <person name="Neafsey D.E."/>
            <person name="Barker B.M."/>
            <person name="Sharpton T.J."/>
            <person name="Stajich J.E."/>
            <person name="Park D.J."/>
            <person name="Whiston E."/>
            <person name="Hung C.-Y."/>
            <person name="McMahan C."/>
            <person name="White J."/>
            <person name="Sykes S."/>
            <person name="Heiman D."/>
            <person name="Young S."/>
            <person name="Zeng Q."/>
            <person name="Abouelleil A."/>
            <person name="Aftuck L."/>
            <person name="Bessette D."/>
            <person name="Brown A."/>
            <person name="FitzGerald M."/>
            <person name="Lui A."/>
            <person name="Macdonald J.P."/>
            <person name="Priest M."/>
            <person name="Orbach M.J."/>
            <person name="Galgiani J.N."/>
            <person name="Kirkland T.N."/>
            <person name="Cole G.T."/>
            <person name="Birren B.W."/>
            <person name="Henn M.R."/>
            <person name="Taylor J.W."/>
            <person name="Rounsley S.D."/>
        </authorList>
    </citation>
    <scope>NUCLEOTIDE SEQUENCE [LARGE SCALE GENOMIC DNA]</scope>
    <source>
        <strain evidence="4">RMSCC 2394</strain>
    </source>
</reference>
<accession>A0A0J6YMW3</accession>
<dbReference type="EMBL" id="DS028100">
    <property type="protein sequence ID" value="KMP09996.1"/>
    <property type="molecule type" value="Genomic_DNA"/>
</dbReference>
<dbReference type="PROSITE" id="PS51391">
    <property type="entry name" value="CID"/>
    <property type="match status" value="1"/>
</dbReference>
<dbReference type="InterPro" id="IPR047883">
    <property type="entry name" value="Rtt103-like_CID"/>
</dbReference>
<evidence type="ECO:0000313" key="3">
    <source>
        <dbReference type="EMBL" id="KMP09996.1"/>
    </source>
</evidence>
<evidence type="ECO:0000259" key="2">
    <source>
        <dbReference type="PROSITE" id="PS51391"/>
    </source>
</evidence>
<dbReference type="OrthoDB" id="10069473at2759"/>
<feature type="region of interest" description="Disordered" evidence="1">
    <location>
        <begin position="281"/>
        <end position="413"/>
    </location>
</feature>